<reference evidence="2 4" key="1">
    <citation type="submission" date="2015-09" db="EMBL/GenBank/DDBJ databases">
        <authorList>
            <person name="Rodrigo-Torres L."/>
            <person name="Arahal D.R."/>
        </authorList>
    </citation>
    <scope>NUCLEOTIDE SEQUENCE [LARGE SCALE GENOMIC DNA]</scope>
    <source>
        <strain evidence="2 4">CECT 5118</strain>
    </source>
</reference>
<evidence type="ECO:0000313" key="3">
    <source>
        <dbReference type="EMBL" id="CUH71453.1"/>
    </source>
</evidence>
<dbReference type="InterPro" id="IPR018654">
    <property type="entry name" value="YjhX_toxin"/>
</dbReference>
<dbReference type="EMBL" id="CYSC01000020">
    <property type="protein sequence ID" value="CUH71453.1"/>
    <property type="molecule type" value="Genomic_DNA"/>
</dbReference>
<accession>A0A0P1G7N1</accession>
<dbReference type="HAMAP" id="MF_00827">
    <property type="entry name" value="UPF0386"/>
    <property type="match status" value="1"/>
</dbReference>
<evidence type="ECO:0000313" key="2">
    <source>
        <dbReference type="EMBL" id="CUH68921.1"/>
    </source>
</evidence>
<comment type="similarity">
    <text evidence="1">Belongs to the UPF0386 family.</text>
</comment>
<dbReference type="OrthoDB" id="7204880at2"/>
<dbReference type="RefSeq" id="WP_082626204.1">
    <property type="nucleotide sequence ID" value="NZ_CYSB01000036.1"/>
</dbReference>
<dbReference type="Pfam" id="PF09857">
    <property type="entry name" value="YjhX_toxin"/>
    <property type="match status" value="1"/>
</dbReference>
<organism evidence="3 5">
    <name type="scientific">Thalassovita autumnalis</name>
    <dbReference type="NCBI Taxonomy" id="2072972"/>
    <lineage>
        <taxon>Bacteria</taxon>
        <taxon>Pseudomonadati</taxon>
        <taxon>Pseudomonadota</taxon>
        <taxon>Alphaproteobacteria</taxon>
        <taxon>Rhodobacterales</taxon>
        <taxon>Roseobacteraceae</taxon>
        <taxon>Thalassovita</taxon>
    </lineage>
</organism>
<dbReference type="NCBIfam" id="NF010240">
    <property type="entry name" value="PRK13687.1"/>
    <property type="match status" value="1"/>
</dbReference>
<proteinExistence type="inferred from homology"/>
<reference evidence="3 5" key="2">
    <citation type="submission" date="2015-09" db="EMBL/GenBank/DDBJ databases">
        <authorList>
            <consortium name="Swine Surveillance"/>
        </authorList>
    </citation>
    <scope>NUCLEOTIDE SEQUENCE [LARGE SCALE GENOMIC DNA]</scope>
    <source>
        <strain evidence="3 5">5120</strain>
    </source>
</reference>
<dbReference type="Proteomes" id="UP000051887">
    <property type="component" value="Unassembled WGS sequence"/>
</dbReference>
<sequence length="86" mass="9698">MNISKIEQRVLHALAQGGEIRFERAGNGKLTEVHCFTHDGMVLMGCTLDVVGKLRRKRLIKSQSAKPYRISALGRQVVRPQLNNRT</sequence>
<protein>
    <recommendedName>
        <fullName evidence="1">UPF0386 protein TL5118_02880</fullName>
    </recommendedName>
</protein>
<dbReference type="EMBL" id="CYSB01000036">
    <property type="protein sequence ID" value="CUH68921.1"/>
    <property type="molecule type" value="Genomic_DNA"/>
</dbReference>
<keyword evidence="4" id="KW-1185">Reference proteome</keyword>
<evidence type="ECO:0000313" key="5">
    <source>
        <dbReference type="Proteomes" id="UP000051887"/>
    </source>
</evidence>
<gene>
    <name evidence="2" type="ORF">TL5118_02880</name>
    <name evidence="3" type="ORF">TL5120_01239</name>
</gene>
<dbReference type="Proteomes" id="UP000051086">
    <property type="component" value="Unassembled WGS sequence"/>
</dbReference>
<name>A0A0P1G7N1_9RHOB</name>
<evidence type="ECO:0000256" key="1">
    <source>
        <dbReference type="HAMAP-Rule" id="MF_00827"/>
    </source>
</evidence>
<dbReference type="AlphaFoldDB" id="A0A0P1G7N1"/>
<evidence type="ECO:0000313" key="4">
    <source>
        <dbReference type="Proteomes" id="UP000051086"/>
    </source>
</evidence>